<dbReference type="RefSeq" id="WP_312645991.1">
    <property type="nucleotide sequence ID" value="NZ_CP116967.1"/>
</dbReference>
<dbReference type="PANTHER" id="PTHR45228">
    <property type="entry name" value="CYCLIC DI-GMP PHOSPHODIESTERASE TM_0186-RELATED"/>
    <property type="match status" value="1"/>
</dbReference>
<dbReference type="CDD" id="cd00077">
    <property type="entry name" value="HDc"/>
    <property type="match status" value="1"/>
</dbReference>
<sequence>MISQQQCHNACILIVDDQMTNIMLLESILQNAGYSRVHSTQDPTQVLPLFKELNPDLICLDIRMPKLNGFQVMGQLNIIHKHAFLPILVLTSEDDRETRLRALESGAKDFLHKPFDKVEVLMRIRNLLEASLLNKAVSQQKASLEETVRIRTQELRETQLEIVHRLARAAEHRDHETGAHIIRMAHFAVALGRAAGMTEDECDVLFHATPMHDVGKLGIPDRILLKPGKLDHEEFEIMKQHTVIGAQLLSNSHSPVLQMGEAIALTHHEKWNGSGYPNRLAGKDIPLVGRICAIADVFDALSSKRCYKDAWPLDKTLKEMHSLSGKQFDPHLVDLFNELLPVITDIQQTHTDIEIPKFDLMESNYHA</sequence>
<dbReference type="GO" id="GO:0000160">
    <property type="term" value="P:phosphorelay signal transduction system"/>
    <property type="evidence" value="ECO:0007669"/>
    <property type="project" value="InterPro"/>
</dbReference>
<feature type="domain" description="Response regulatory" evidence="2">
    <location>
        <begin position="11"/>
        <end position="128"/>
    </location>
</feature>
<dbReference type="AlphaFoldDB" id="A0AA96JTJ7"/>
<proteinExistence type="predicted"/>
<dbReference type="PANTHER" id="PTHR45228:SF1">
    <property type="entry name" value="CYCLIC DI-GMP PHOSPHODIESTERASE TM_0186"/>
    <property type="match status" value="1"/>
</dbReference>
<evidence type="ECO:0000313" key="5">
    <source>
        <dbReference type="Proteomes" id="UP001302719"/>
    </source>
</evidence>
<dbReference type="SMART" id="SM00448">
    <property type="entry name" value="REC"/>
    <property type="match status" value="1"/>
</dbReference>
<organism evidence="4 5">
    <name type="scientific">Candidatus Nitrospira allomarina</name>
    <dbReference type="NCBI Taxonomy" id="3020900"/>
    <lineage>
        <taxon>Bacteria</taxon>
        <taxon>Pseudomonadati</taxon>
        <taxon>Nitrospirota</taxon>
        <taxon>Nitrospiria</taxon>
        <taxon>Nitrospirales</taxon>
        <taxon>Nitrospiraceae</taxon>
        <taxon>Nitrospira</taxon>
    </lineage>
</organism>
<keyword evidence="5" id="KW-1185">Reference proteome</keyword>
<dbReference type="Gene3D" id="1.10.3210.10">
    <property type="entry name" value="Hypothetical protein af1432"/>
    <property type="match status" value="1"/>
</dbReference>
<dbReference type="SUPFAM" id="SSF52172">
    <property type="entry name" value="CheY-like"/>
    <property type="match status" value="1"/>
</dbReference>
<feature type="modified residue" description="4-aspartylphosphate" evidence="1">
    <location>
        <position position="61"/>
    </location>
</feature>
<name>A0AA96JTJ7_9BACT</name>
<dbReference type="Pfam" id="PF13487">
    <property type="entry name" value="HD_5"/>
    <property type="match status" value="1"/>
</dbReference>
<protein>
    <submittedName>
        <fullName evidence="4">Response regulator</fullName>
    </submittedName>
</protein>
<dbReference type="CDD" id="cd17551">
    <property type="entry name" value="REC_RpfG-like"/>
    <property type="match status" value="1"/>
</dbReference>
<feature type="domain" description="HD-GYP" evidence="3">
    <location>
        <begin position="155"/>
        <end position="352"/>
    </location>
</feature>
<dbReference type="InterPro" id="IPR001789">
    <property type="entry name" value="Sig_transdc_resp-reg_receiver"/>
</dbReference>
<keyword evidence="1" id="KW-0597">Phosphoprotein</keyword>
<dbReference type="Proteomes" id="UP001302719">
    <property type="component" value="Chromosome"/>
</dbReference>
<dbReference type="InterPro" id="IPR052020">
    <property type="entry name" value="Cyclic_di-GMP/3'3'-cGAMP_PDE"/>
</dbReference>
<evidence type="ECO:0000256" key="1">
    <source>
        <dbReference type="PROSITE-ProRule" id="PRU00169"/>
    </source>
</evidence>
<dbReference type="SUPFAM" id="SSF109604">
    <property type="entry name" value="HD-domain/PDEase-like"/>
    <property type="match status" value="1"/>
</dbReference>
<evidence type="ECO:0000259" key="2">
    <source>
        <dbReference type="PROSITE" id="PS50110"/>
    </source>
</evidence>
<accession>A0AA96JTJ7</accession>
<evidence type="ECO:0000313" key="4">
    <source>
        <dbReference type="EMBL" id="WNM59280.1"/>
    </source>
</evidence>
<dbReference type="InterPro" id="IPR011006">
    <property type="entry name" value="CheY-like_superfamily"/>
</dbReference>
<dbReference type="InterPro" id="IPR003607">
    <property type="entry name" value="HD/PDEase_dom"/>
</dbReference>
<dbReference type="KEGG" id="nall:PP769_05805"/>
<dbReference type="SMART" id="SM00471">
    <property type="entry name" value="HDc"/>
    <property type="match status" value="1"/>
</dbReference>
<dbReference type="PROSITE" id="PS50110">
    <property type="entry name" value="RESPONSE_REGULATORY"/>
    <property type="match status" value="1"/>
</dbReference>
<evidence type="ECO:0000259" key="3">
    <source>
        <dbReference type="PROSITE" id="PS51832"/>
    </source>
</evidence>
<dbReference type="Gene3D" id="3.40.50.2300">
    <property type="match status" value="1"/>
</dbReference>
<dbReference type="InterPro" id="IPR037522">
    <property type="entry name" value="HD_GYP_dom"/>
</dbReference>
<dbReference type="PROSITE" id="PS51832">
    <property type="entry name" value="HD_GYP"/>
    <property type="match status" value="1"/>
</dbReference>
<dbReference type="EMBL" id="CP116967">
    <property type="protein sequence ID" value="WNM59280.1"/>
    <property type="molecule type" value="Genomic_DNA"/>
</dbReference>
<reference evidence="4 5" key="1">
    <citation type="submission" date="2023-01" db="EMBL/GenBank/DDBJ databases">
        <title>Cultivation and genomic characterization of new, ubiquitous marine nitrite-oxidizing bacteria from the Nitrospirales.</title>
        <authorList>
            <person name="Mueller A.J."/>
            <person name="Daebeler A."/>
            <person name="Herbold C.W."/>
            <person name="Kirkegaard R.H."/>
            <person name="Daims H."/>
        </authorList>
    </citation>
    <scope>NUCLEOTIDE SEQUENCE [LARGE SCALE GENOMIC DNA]</scope>
    <source>
        <strain evidence="4 5">VA</strain>
    </source>
</reference>
<dbReference type="Pfam" id="PF00072">
    <property type="entry name" value="Response_reg"/>
    <property type="match status" value="1"/>
</dbReference>
<gene>
    <name evidence="4" type="ORF">PP769_05805</name>
</gene>